<dbReference type="Pfam" id="PF13648">
    <property type="entry name" value="Lipocalin_4"/>
    <property type="match status" value="1"/>
</dbReference>
<accession>A0ABW3I5P6</accession>
<gene>
    <name evidence="2" type="ORF">ACFQ1O_13925</name>
</gene>
<sequence length="140" mass="15005">MKKGIFTLFVATATLLSCSSDDSSGSSQDPIIGNWRLTAQSVDGTPLNASELGCDLEEDLIFSSNGEYTSENLVESGNDCVLDELTSGTWSRISSGVYAITNSGETNQVTLSFSNNNNTFTVTETYTDPAQTEVSTYARQ</sequence>
<dbReference type="EMBL" id="JBHTJM010000011">
    <property type="protein sequence ID" value="MFD0965111.1"/>
    <property type="molecule type" value="Genomic_DNA"/>
</dbReference>
<evidence type="ECO:0000313" key="2">
    <source>
        <dbReference type="EMBL" id="MFD0965111.1"/>
    </source>
</evidence>
<organism evidence="2 3">
    <name type="scientific">Pseudofulvibacter geojedonensis</name>
    <dbReference type="NCBI Taxonomy" id="1123758"/>
    <lineage>
        <taxon>Bacteria</taxon>
        <taxon>Pseudomonadati</taxon>
        <taxon>Bacteroidota</taxon>
        <taxon>Flavobacteriia</taxon>
        <taxon>Flavobacteriales</taxon>
        <taxon>Flavobacteriaceae</taxon>
        <taxon>Pseudofulvibacter</taxon>
    </lineage>
</organism>
<proteinExistence type="predicted"/>
<evidence type="ECO:0000259" key="1">
    <source>
        <dbReference type="Pfam" id="PF13648"/>
    </source>
</evidence>
<reference evidence="3" key="1">
    <citation type="journal article" date="2019" name="Int. J. Syst. Evol. Microbiol.">
        <title>The Global Catalogue of Microorganisms (GCM) 10K type strain sequencing project: providing services to taxonomists for standard genome sequencing and annotation.</title>
        <authorList>
            <consortium name="The Broad Institute Genomics Platform"/>
            <consortium name="The Broad Institute Genome Sequencing Center for Infectious Disease"/>
            <person name="Wu L."/>
            <person name="Ma J."/>
        </authorList>
    </citation>
    <scope>NUCLEOTIDE SEQUENCE [LARGE SCALE GENOMIC DNA]</scope>
    <source>
        <strain evidence="3">CCUG 62114</strain>
    </source>
</reference>
<keyword evidence="3" id="KW-1185">Reference proteome</keyword>
<dbReference type="RefSeq" id="WP_377716955.1">
    <property type="nucleotide sequence ID" value="NZ_JBHTJM010000011.1"/>
</dbReference>
<comment type="caution">
    <text evidence="2">The sequence shown here is derived from an EMBL/GenBank/DDBJ whole genome shotgun (WGS) entry which is preliminary data.</text>
</comment>
<name>A0ABW3I5P6_9FLAO</name>
<dbReference type="PROSITE" id="PS51257">
    <property type="entry name" value="PROKAR_LIPOPROTEIN"/>
    <property type="match status" value="1"/>
</dbReference>
<dbReference type="Proteomes" id="UP001596997">
    <property type="component" value="Unassembled WGS sequence"/>
</dbReference>
<dbReference type="InterPro" id="IPR024311">
    <property type="entry name" value="Lipocalin-like"/>
</dbReference>
<feature type="domain" description="Lipocalin-like" evidence="1">
    <location>
        <begin position="31"/>
        <end position="121"/>
    </location>
</feature>
<evidence type="ECO:0000313" key="3">
    <source>
        <dbReference type="Proteomes" id="UP001596997"/>
    </source>
</evidence>
<protein>
    <submittedName>
        <fullName evidence="2">Lipocalin family protein</fullName>
    </submittedName>
</protein>